<protein>
    <submittedName>
        <fullName evidence="1">Uncharacterized protein</fullName>
    </submittedName>
</protein>
<proteinExistence type="predicted"/>
<dbReference type="EMBL" id="LN890655">
    <property type="protein sequence ID" value="SBU01543.1"/>
    <property type="molecule type" value="Genomic_DNA"/>
</dbReference>
<sequence>MMGAMNELLGTESNVAKRWRAEAARPTAEFKLRLRLAAMAGHMSHDGVAARRAALIDLLADGRPHTREDIQERVAADVGAACWGKRPQEALLRDVAALRRGGIGIAYSRRAGLEGFYLNYPAMEDRQPWAGNQVADEWLIQVRAHDSAAKNEVVFAAAEFARRQKHLIVAGDHPDWPEEQIDREARRLVYGV</sequence>
<evidence type="ECO:0000313" key="2">
    <source>
        <dbReference type="Proteomes" id="UP000215027"/>
    </source>
</evidence>
<dbReference type="Proteomes" id="UP000215027">
    <property type="component" value="Chromosome I"/>
</dbReference>
<keyword evidence="2" id="KW-1185">Reference proteome</keyword>
<dbReference type="KEGG" id="pbf:CFX0092_A3665"/>
<reference evidence="1" key="1">
    <citation type="submission" date="2016-01" db="EMBL/GenBank/DDBJ databases">
        <authorList>
            <person name="Mcilroy J.S."/>
            <person name="Karst M S."/>
            <person name="Albertsen M."/>
        </authorList>
    </citation>
    <scope>NUCLEOTIDE SEQUENCE</scope>
    <source>
        <strain evidence="1">Cfx-K</strain>
    </source>
</reference>
<gene>
    <name evidence="1" type="ORF">CFX0092_A3665</name>
</gene>
<organism evidence="1 2">
    <name type="scientific">Candidatus Promineifilum breve</name>
    <dbReference type="NCBI Taxonomy" id="1806508"/>
    <lineage>
        <taxon>Bacteria</taxon>
        <taxon>Bacillati</taxon>
        <taxon>Chloroflexota</taxon>
        <taxon>Ardenticatenia</taxon>
        <taxon>Candidatus Promineifilales</taxon>
        <taxon>Candidatus Promineifilaceae</taxon>
        <taxon>Candidatus Promineifilum</taxon>
    </lineage>
</organism>
<name>A0A1A9C8H0_9CHLR</name>
<accession>A0A1A9C8H0</accession>
<evidence type="ECO:0000313" key="1">
    <source>
        <dbReference type="EMBL" id="SBU01543.1"/>
    </source>
</evidence>
<dbReference type="AlphaFoldDB" id="A0A1A9C8H0"/>